<evidence type="ECO:0000259" key="2">
    <source>
        <dbReference type="Pfam" id="PF13460"/>
    </source>
</evidence>
<dbReference type="SUPFAM" id="SSF51735">
    <property type="entry name" value="NAD(P)-binding Rossmann-fold domains"/>
    <property type="match status" value="1"/>
</dbReference>
<dbReference type="OrthoDB" id="419598at2759"/>
<name>C1MI39_MICPC</name>
<evidence type="ECO:0000313" key="4">
    <source>
        <dbReference type="Proteomes" id="UP000001876"/>
    </source>
</evidence>
<dbReference type="OMA" id="FKITNAF"/>
<dbReference type="GeneID" id="9680503"/>
<dbReference type="PANTHER" id="PTHR15020:SF11">
    <property type="entry name" value="OS06G0360300 PROTEIN"/>
    <property type="match status" value="1"/>
</dbReference>
<dbReference type="RefSeq" id="XP_003055600.1">
    <property type="nucleotide sequence ID" value="XM_003055554.1"/>
</dbReference>
<dbReference type="CDD" id="cd05243">
    <property type="entry name" value="SDR_a5"/>
    <property type="match status" value="1"/>
</dbReference>
<feature type="domain" description="NAD(P)-binding" evidence="2">
    <location>
        <begin position="135"/>
        <end position="334"/>
    </location>
</feature>
<dbReference type="KEGG" id="mpp:MICPUCDRAFT_50426"/>
<dbReference type="Pfam" id="PF13460">
    <property type="entry name" value="NAD_binding_10"/>
    <property type="match status" value="1"/>
</dbReference>
<feature type="region of interest" description="Disordered" evidence="1">
    <location>
        <begin position="41"/>
        <end position="84"/>
    </location>
</feature>
<reference evidence="3 4" key="1">
    <citation type="journal article" date="2009" name="Science">
        <title>Green evolution and dynamic adaptations revealed by genomes of the marine picoeukaryotes Micromonas.</title>
        <authorList>
            <person name="Worden A.Z."/>
            <person name="Lee J.H."/>
            <person name="Mock T."/>
            <person name="Rouze P."/>
            <person name="Simmons M.P."/>
            <person name="Aerts A.L."/>
            <person name="Allen A.E."/>
            <person name="Cuvelier M.L."/>
            <person name="Derelle E."/>
            <person name="Everett M.V."/>
            <person name="Foulon E."/>
            <person name="Grimwood J."/>
            <person name="Gundlach H."/>
            <person name="Henrissat B."/>
            <person name="Napoli C."/>
            <person name="McDonald S.M."/>
            <person name="Parker M.S."/>
            <person name="Rombauts S."/>
            <person name="Salamov A."/>
            <person name="Von Dassow P."/>
            <person name="Badger J.H."/>
            <person name="Coutinho P.M."/>
            <person name="Demir E."/>
            <person name="Dubchak I."/>
            <person name="Gentemann C."/>
            <person name="Eikrem W."/>
            <person name="Gready J.E."/>
            <person name="John U."/>
            <person name="Lanier W."/>
            <person name="Lindquist E.A."/>
            <person name="Lucas S."/>
            <person name="Mayer K.F."/>
            <person name="Moreau H."/>
            <person name="Not F."/>
            <person name="Otillar R."/>
            <person name="Panaud O."/>
            <person name="Pangilinan J."/>
            <person name="Paulsen I."/>
            <person name="Piegu B."/>
            <person name="Poliakov A."/>
            <person name="Robbens S."/>
            <person name="Schmutz J."/>
            <person name="Toulza E."/>
            <person name="Wyss T."/>
            <person name="Zelensky A."/>
            <person name="Zhou K."/>
            <person name="Armbrust E.V."/>
            <person name="Bhattacharya D."/>
            <person name="Goodenough U.W."/>
            <person name="Van de Peer Y."/>
            <person name="Grigoriev I.V."/>
        </authorList>
    </citation>
    <scope>NUCLEOTIDE SEQUENCE [LARGE SCALE GENOMIC DNA]</scope>
    <source>
        <strain evidence="3 4">CCMP1545</strain>
    </source>
</reference>
<dbReference type="eggNOG" id="KOG1203">
    <property type="taxonomic scope" value="Eukaryota"/>
</dbReference>
<evidence type="ECO:0000256" key="1">
    <source>
        <dbReference type="SAM" id="MobiDB-lite"/>
    </source>
</evidence>
<dbReference type="Proteomes" id="UP000001876">
    <property type="component" value="Unassembled WGS sequence"/>
</dbReference>
<feature type="compositionally biased region" description="Low complexity" evidence="1">
    <location>
        <begin position="64"/>
        <end position="77"/>
    </location>
</feature>
<evidence type="ECO:0000313" key="3">
    <source>
        <dbReference type="EMBL" id="EEH60852.1"/>
    </source>
</evidence>
<accession>C1MI39</accession>
<gene>
    <name evidence="3" type="ORF">MICPUCDRAFT_50426</name>
</gene>
<dbReference type="Gene3D" id="3.40.50.720">
    <property type="entry name" value="NAD(P)-binding Rossmann-like Domain"/>
    <property type="match status" value="1"/>
</dbReference>
<protein>
    <submittedName>
        <fullName evidence="3">Predicted protein</fullName>
    </submittedName>
</protein>
<sequence length="376" mass="38285">MATIATARTIVVRARAPGASIASSDRGVATPARGVVRPNIVDAATRQHHQQSRSGGGSRRRARAVVVASSSSSSSSSSEDDAPTRREAVAAALAAIALATGGGAVAPSVARADSFAADIEADLPPPPPPRVLVVGATGQTGSLVVRELKKRGDDIAVVAAVRSEEKAAKMGVDGGNVSLLGGFDVTADASTLAAAMTGIDKVIVCTGFVPGNPFKMSAAAHSVDNEGVIHLVDAAKAAGVKRLVLVSSILTDGRAMGAEGSPGFKITNAFGGVLDEKLVGEKYLQGSGLEYVIVRPAGLRADPPKTPLVVTPGNVMASGEISRELVAAFMSAAAFSSSAKNKIYEIAEEGTFAPGYSPDGVEKFIVGDDRSKWFKQ</sequence>
<dbReference type="STRING" id="564608.C1MI39"/>
<dbReference type="PANTHER" id="PTHR15020">
    <property type="entry name" value="FLAVIN REDUCTASE-RELATED"/>
    <property type="match status" value="1"/>
</dbReference>
<dbReference type="EMBL" id="GG663735">
    <property type="protein sequence ID" value="EEH60852.1"/>
    <property type="molecule type" value="Genomic_DNA"/>
</dbReference>
<dbReference type="InterPro" id="IPR036291">
    <property type="entry name" value="NAD(P)-bd_dom_sf"/>
</dbReference>
<dbReference type="InterPro" id="IPR016040">
    <property type="entry name" value="NAD(P)-bd_dom"/>
</dbReference>
<keyword evidence="4" id="KW-1185">Reference proteome</keyword>
<proteinExistence type="predicted"/>
<organism evidence="4">
    <name type="scientific">Micromonas pusilla (strain CCMP1545)</name>
    <name type="common">Picoplanktonic green alga</name>
    <dbReference type="NCBI Taxonomy" id="564608"/>
    <lineage>
        <taxon>Eukaryota</taxon>
        <taxon>Viridiplantae</taxon>
        <taxon>Chlorophyta</taxon>
        <taxon>Mamiellophyceae</taxon>
        <taxon>Mamiellales</taxon>
        <taxon>Mamiellaceae</taxon>
        <taxon>Micromonas</taxon>
    </lineage>
</organism>
<dbReference type="AlphaFoldDB" id="C1MI39"/>